<evidence type="ECO:0000256" key="12">
    <source>
        <dbReference type="ARBA" id="ARBA00044797"/>
    </source>
</evidence>
<keyword evidence="8 15" id="KW-0496">Mitochondrion</keyword>
<evidence type="ECO:0000256" key="5">
    <source>
        <dbReference type="ARBA" id="ARBA00022737"/>
    </source>
</evidence>
<dbReference type="PROSITE" id="PS50920">
    <property type="entry name" value="SOLCAR"/>
    <property type="match status" value="3"/>
</dbReference>
<feature type="repeat" description="Solcar" evidence="13">
    <location>
        <begin position="13"/>
        <end position="131"/>
    </location>
</feature>
<name>A0A6P5KEM7_PHACI</name>
<evidence type="ECO:0000256" key="15">
    <source>
        <dbReference type="RuleBase" id="RU369018"/>
    </source>
</evidence>
<keyword evidence="7 15" id="KW-1133">Transmembrane helix</keyword>
<keyword evidence="5 15" id="KW-0677">Repeat</keyword>
<dbReference type="Pfam" id="PF00153">
    <property type="entry name" value="Mito_carr"/>
    <property type="match status" value="3"/>
</dbReference>
<dbReference type="Gene3D" id="1.50.40.10">
    <property type="entry name" value="Mitochondrial carrier domain"/>
    <property type="match status" value="1"/>
</dbReference>
<keyword evidence="3 14" id="KW-0813">Transport</keyword>
<dbReference type="GO" id="GO:0005743">
    <property type="term" value="C:mitochondrial inner membrane"/>
    <property type="evidence" value="ECO:0007669"/>
    <property type="project" value="UniProtKB-SubCell"/>
</dbReference>
<dbReference type="GeneID" id="110209185"/>
<dbReference type="GO" id="GO:0048821">
    <property type="term" value="P:erythrocyte development"/>
    <property type="evidence" value="ECO:0007669"/>
    <property type="project" value="Ensembl"/>
</dbReference>
<evidence type="ECO:0000313" key="17">
    <source>
        <dbReference type="RefSeq" id="XP_020843127.1"/>
    </source>
</evidence>
<evidence type="ECO:0000313" key="16">
    <source>
        <dbReference type="Proteomes" id="UP000515140"/>
    </source>
</evidence>
<dbReference type="PANTHER" id="PTHR45760:SF5">
    <property type="entry name" value="MITOCHONDRIAL GLUTATHIONE TRANSPORTER SLC25A40-RELATED"/>
    <property type="match status" value="1"/>
</dbReference>
<keyword evidence="4 13" id="KW-0812">Transmembrane</keyword>
<reference evidence="17" key="1">
    <citation type="submission" date="2025-08" db="UniProtKB">
        <authorList>
            <consortium name="RefSeq"/>
        </authorList>
    </citation>
    <scope>IDENTIFICATION</scope>
    <source>
        <tissue evidence="17">Spleen</tissue>
    </source>
</reference>
<dbReference type="PRINTS" id="PR00926">
    <property type="entry name" value="MITOCARRIER"/>
</dbReference>
<evidence type="ECO:0000256" key="14">
    <source>
        <dbReference type="RuleBase" id="RU000488"/>
    </source>
</evidence>
<evidence type="ECO:0000256" key="9">
    <source>
        <dbReference type="ARBA" id="ARBA00023136"/>
    </source>
</evidence>
<comment type="similarity">
    <text evidence="2 14">Belongs to the mitochondrial carrier (TC 2.A.29) family.</text>
</comment>
<dbReference type="InterPro" id="IPR018108">
    <property type="entry name" value="MCP_transmembrane"/>
</dbReference>
<feature type="repeat" description="Solcar" evidence="13">
    <location>
        <begin position="232"/>
        <end position="328"/>
    </location>
</feature>
<proteinExistence type="inferred from homology"/>
<dbReference type="InterPro" id="IPR023395">
    <property type="entry name" value="MCP_dom_sf"/>
</dbReference>
<evidence type="ECO:0000256" key="7">
    <source>
        <dbReference type="ARBA" id="ARBA00022989"/>
    </source>
</evidence>
<evidence type="ECO:0000256" key="1">
    <source>
        <dbReference type="ARBA" id="ARBA00004448"/>
    </source>
</evidence>
<dbReference type="SUPFAM" id="SSF103506">
    <property type="entry name" value="Mitochondrial carrier"/>
    <property type="match status" value="1"/>
</dbReference>
<dbReference type="AlphaFoldDB" id="A0A6P5KEM7"/>
<sequence>MDAEHTGQEFPRVTPLQQMIASCTGAILTSLMVTPLDVVKIRLQVQNNPYPKRRCFLYCNGLMDHLYFCDEGSNKAWYKKPGRFRGTLDAFLKIIRNEGIKSLWSGLPPTLVMAVPATVIYFTCYDQLSLFMKSKVENEAFIPIFAGIVARLGAVTVISPLELIRTKMQSKALSCKELHLFVRRKLSHDGWISLWRGWSSTVMRDVPFSAMYWYNFEVFKKWLCKNSDKHEPTFVINFTAGAMSGSIASVVTLPFDVVKTQKQTRLWRYETPQDIDLHTLPTSTWDIMKQIVSKHGISGLFAGLIPRLIKVAPACAIMVSTYEFGKAFFHQQNLKQEYHTSDSMDLK</sequence>
<dbReference type="GO" id="GO:0034634">
    <property type="term" value="F:glutathione transmembrane transporter activity"/>
    <property type="evidence" value="ECO:0007669"/>
    <property type="project" value="Ensembl"/>
</dbReference>
<dbReference type="PANTHER" id="PTHR45760">
    <property type="entry name" value="FI19922P1-RELATED"/>
    <property type="match status" value="1"/>
</dbReference>
<feature type="transmembrane region" description="Helical" evidence="15">
    <location>
        <begin position="142"/>
        <end position="164"/>
    </location>
</feature>
<dbReference type="RefSeq" id="XP_020843127.1">
    <property type="nucleotide sequence ID" value="XM_020987468.1"/>
</dbReference>
<evidence type="ECO:0000256" key="11">
    <source>
        <dbReference type="ARBA" id="ARBA00041885"/>
    </source>
</evidence>
<feature type="repeat" description="Solcar" evidence="13">
    <location>
        <begin position="138"/>
        <end position="222"/>
    </location>
</feature>
<keyword evidence="6 15" id="KW-0999">Mitochondrion inner membrane</keyword>
<comment type="caution">
    <text evidence="15">Lacks conserved residue(s) required for the propagation of feature annotation.</text>
</comment>
<organism evidence="16 17">
    <name type="scientific">Phascolarctos cinereus</name>
    <name type="common">Koala</name>
    <dbReference type="NCBI Taxonomy" id="38626"/>
    <lineage>
        <taxon>Eukaryota</taxon>
        <taxon>Metazoa</taxon>
        <taxon>Chordata</taxon>
        <taxon>Craniata</taxon>
        <taxon>Vertebrata</taxon>
        <taxon>Euteleostomi</taxon>
        <taxon>Mammalia</taxon>
        <taxon>Metatheria</taxon>
        <taxon>Diprotodontia</taxon>
        <taxon>Phascolarctidae</taxon>
        <taxon>Phascolarctos</taxon>
    </lineage>
</organism>
<dbReference type="FunCoup" id="A0A6P5KEM7">
    <property type="interactions" value="1522"/>
</dbReference>
<dbReference type="KEGG" id="pcw:110209185"/>
<dbReference type="InParanoid" id="A0A6P5KEM7"/>
<evidence type="ECO:0000256" key="3">
    <source>
        <dbReference type="ARBA" id="ARBA00022448"/>
    </source>
</evidence>
<accession>A0A6P5KEM7</accession>
<dbReference type="InterPro" id="IPR045315">
    <property type="entry name" value="Mtm1-like"/>
</dbReference>
<protein>
    <recommendedName>
        <fullName evidence="12 15">Mitochondrial glutathione transporter SLC25A40</fullName>
    </recommendedName>
    <alternativeName>
        <fullName evidence="11 15">Solute carrier family 25 member 40</fullName>
    </alternativeName>
</protein>
<comment type="function">
    <text evidence="15">Mitochondrial transporter required for glutathione import into mitochondria. Glutathione, which plays key roles in oxidative metabolism, is produced exclusively in the cytosol and is imported in many organelles. Mitochondrial glutathione is required for the activity and stability of proteins containing iron-sulfur clusters, as well as erythropoiesis.</text>
</comment>
<feature type="transmembrane region" description="Helical" evidence="15">
    <location>
        <begin position="103"/>
        <end position="122"/>
    </location>
</feature>
<dbReference type="CTD" id="55972"/>
<evidence type="ECO:0000256" key="8">
    <source>
        <dbReference type="ARBA" id="ARBA00023128"/>
    </source>
</evidence>
<comment type="subcellular location">
    <subcellularLocation>
        <location evidence="1 15">Mitochondrion inner membrane</location>
        <topology evidence="1 15">Multi-pass membrane protein</topology>
    </subcellularLocation>
</comment>
<keyword evidence="16" id="KW-1185">Reference proteome</keyword>
<dbReference type="Proteomes" id="UP000515140">
    <property type="component" value="Unplaced"/>
</dbReference>
<evidence type="ECO:0000256" key="13">
    <source>
        <dbReference type="PROSITE-ProRule" id="PRU00282"/>
    </source>
</evidence>
<evidence type="ECO:0000256" key="4">
    <source>
        <dbReference type="ARBA" id="ARBA00022692"/>
    </source>
</evidence>
<comment type="catalytic activity">
    <reaction evidence="10">
        <text>glutathione(in) = glutathione(out)</text>
        <dbReference type="Rhea" id="RHEA:74819"/>
        <dbReference type="ChEBI" id="CHEBI:57925"/>
    </reaction>
</comment>
<evidence type="ECO:0000256" key="10">
    <source>
        <dbReference type="ARBA" id="ARBA00036017"/>
    </source>
</evidence>
<gene>
    <name evidence="17" type="primary">SLC25A40</name>
</gene>
<evidence type="ECO:0000256" key="2">
    <source>
        <dbReference type="ARBA" id="ARBA00006375"/>
    </source>
</evidence>
<dbReference type="InterPro" id="IPR002067">
    <property type="entry name" value="MCP"/>
</dbReference>
<evidence type="ECO:0000256" key="6">
    <source>
        <dbReference type="ARBA" id="ARBA00022792"/>
    </source>
</evidence>
<dbReference type="GO" id="GO:1990542">
    <property type="term" value="P:mitochondrial transmembrane transport"/>
    <property type="evidence" value="ECO:0007669"/>
    <property type="project" value="InterPro"/>
</dbReference>
<keyword evidence="9 13" id="KW-0472">Membrane</keyword>